<feature type="transmembrane region" description="Helical" evidence="12">
    <location>
        <begin position="154"/>
        <end position="178"/>
    </location>
</feature>
<dbReference type="InterPro" id="IPR005467">
    <property type="entry name" value="His_kinase_dom"/>
</dbReference>
<evidence type="ECO:0000256" key="6">
    <source>
        <dbReference type="ARBA" id="ARBA00022692"/>
    </source>
</evidence>
<reference evidence="15 16" key="1">
    <citation type="journal article" date="2016" name="Environ. Microbiol.">
        <title>New Methyloceanibacter diversity from North Sea sediments includes methanotroph containing solely the soluble methane monooxygenase.</title>
        <authorList>
            <person name="Vekeman B."/>
            <person name="Kerckhof F.M."/>
            <person name="Cremers G."/>
            <person name="de Vos P."/>
            <person name="Vandamme P."/>
            <person name="Boon N."/>
            <person name="Op den Camp H.J."/>
            <person name="Heylen K."/>
        </authorList>
    </citation>
    <scope>NUCLEOTIDE SEQUENCE [LARGE SCALE GENOMIC DNA]</scope>
    <source>
        <strain evidence="15 16">R-67175</strain>
    </source>
</reference>
<dbReference type="PANTHER" id="PTHR45436:SF14">
    <property type="entry name" value="SENSOR PROTEIN QSEC"/>
    <property type="match status" value="1"/>
</dbReference>
<name>A0A1E3VXP4_9HYPH</name>
<keyword evidence="8" id="KW-0418">Kinase</keyword>
<dbReference type="Gene3D" id="1.10.287.130">
    <property type="match status" value="1"/>
</dbReference>
<evidence type="ECO:0000256" key="12">
    <source>
        <dbReference type="SAM" id="Phobius"/>
    </source>
</evidence>
<dbReference type="SMART" id="SM00388">
    <property type="entry name" value="HisKA"/>
    <property type="match status" value="1"/>
</dbReference>
<dbReference type="EC" id="2.7.13.3" evidence="3"/>
<evidence type="ECO:0000256" key="11">
    <source>
        <dbReference type="ARBA" id="ARBA00023012"/>
    </source>
</evidence>
<keyword evidence="4" id="KW-0597">Phosphoprotein</keyword>
<dbReference type="InterPro" id="IPR003594">
    <property type="entry name" value="HATPase_dom"/>
</dbReference>
<dbReference type="PROSITE" id="PS50885">
    <property type="entry name" value="HAMP"/>
    <property type="match status" value="1"/>
</dbReference>
<keyword evidence="10 12" id="KW-1133">Transmembrane helix</keyword>
<evidence type="ECO:0000256" key="2">
    <source>
        <dbReference type="ARBA" id="ARBA00004141"/>
    </source>
</evidence>
<keyword evidence="5" id="KW-0808">Transferase</keyword>
<evidence type="ECO:0000256" key="8">
    <source>
        <dbReference type="ARBA" id="ARBA00022777"/>
    </source>
</evidence>
<dbReference type="SUPFAM" id="SSF55874">
    <property type="entry name" value="ATPase domain of HSP90 chaperone/DNA topoisomerase II/histidine kinase"/>
    <property type="match status" value="1"/>
</dbReference>
<dbReference type="InterPro" id="IPR003660">
    <property type="entry name" value="HAMP_dom"/>
</dbReference>
<feature type="domain" description="Histidine kinase" evidence="13">
    <location>
        <begin position="239"/>
        <end position="450"/>
    </location>
</feature>
<dbReference type="Gene3D" id="3.30.565.10">
    <property type="entry name" value="Histidine kinase-like ATPase, C-terminal domain"/>
    <property type="match status" value="1"/>
</dbReference>
<dbReference type="Pfam" id="PF08521">
    <property type="entry name" value="2CSK_N"/>
    <property type="match status" value="1"/>
</dbReference>
<dbReference type="SMART" id="SM00387">
    <property type="entry name" value="HATPase_c"/>
    <property type="match status" value="1"/>
</dbReference>
<keyword evidence="7" id="KW-0547">Nucleotide-binding</keyword>
<dbReference type="AlphaFoldDB" id="A0A1E3VXP4"/>
<dbReference type="STRING" id="1774969.AUC69_10595"/>
<dbReference type="Gene3D" id="1.20.5.1040">
    <property type="entry name" value="Sensor protein qsec"/>
    <property type="match status" value="1"/>
</dbReference>
<dbReference type="GO" id="GO:0000155">
    <property type="term" value="F:phosphorelay sensor kinase activity"/>
    <property type="evidence" value="ECO:0007669"/>
    <property type="project" value="InterPro"/>
</dbReference>
<organism evidence="15 16">
    <name type="scientific">Methyloceanibacter superfactus</name>
    <dbReference type="NCBI Taxonomy" id="1774969"/>
    <lineage>
        <taxon>Bacteria</taxon>
        <taxon>Pseudomonadati</taxon>
        <taxon>Pseudomonadota</taxon>
        <taxon>Alphaproteobacteria</taxon>
        <taxon>Hyphomicrobiales</taxon>
        <taxon>Hyphomicrobiaceae</taxon>
        <taxon>Methyloceanibacter</taxon>
    </lineage>
</organism>
<dbReference type="RefSeq" id="WP_069441538.1">
    <property type="nucleotide sequence ID" value="NZ_LPWF01000023.1"/>
</dbReference>
<dbReference type="GO" id="GO:0005524">
    <property type="term" value="F:ATP binding"/>
    <property type="evidence" value="ECO:0007669"/>
    <property type="project" value="UniProtKB-KW"/>
</dbReference>
<evidence type="ECO:0000256" key="1">
    <source>
        <dbReference type="ARBA" id="ARBA00000085"/>
    </source>
</evidence>
<evidence type="ECO:0000256" key="5">
    <source>
        <dbReference type="ARBA" id="ARBA00022679"/>
    </source>
</evidence>
<evidence type="ECO:0000256" key="7">
    <source>
        <dbReference type="ARBA" id="ARBA00022741"/>
    </source>
</evidence>
<evidence type="ECO:0000256" key="3">
    <source>
        <dbReference type="ARBA" id="ARBA00012438"/>
    </source>
</evidence>
<keyword evidence="6 12" id="KW-0812">Transmembrane</keyword>
<dbReference type="PROSITE" id="PS50109">
    <property type="entry name" value="HIS_KIN"/>
    <property type="match status" value="1"/>
</dbReference>
<comment type="catalytic activity">
    <reaction evidence="1">
        <text>ATP + protein L-histidine = ADP + protein N-phospho-L-histidine.</text>
        <dbReference type="EC" id="2.7.13.3"/>
    </reaction>
</comment>
<dbReference type="SUPFAM" id="SSF47384">
    <property type="entry name" value="Homodimeric domain of signal transducing histidine kinase"/>
    <property type="match status" value="1"/>
</dbReference>
<dbReference type="CDD" id="cd00082">
    <property type="entry name" value="HisKA"/>
    <property type="match status" value="1"/>
</dbReference>
<dbReference type="OrthoDB" id="9809766at2"/>
<dbReference type="Pfam" id="PF00672">
    <property type="entry name" value="HAMP"/>
    <property type="match status" value="1"/>
</dbReference>
<feature type="domain" description="HAMP" evidence="14">
    <location>
        <begin position="179"/>
        <end position="231"/>
    </location>
</feature>
<dbReference type="InterPro" id="IPR013727">
    <property type="entry name" value="2CSK_N"/>
</dbReference>
<evidence type="ECO:0000259" key="14">
    <source>
        <dbReference type="PROSITE" id="PS50885"/>
    </source>
</evidence>
<gene>
    <name evidence="15" type="ORF">AUC69_10595</name>
</gene>
<sequence>MRSWSISRRLVVTLVVLIGGIWLAGSGIAALMIRHEIDEVFDSSLQETAQRLLPLALDDLRRRDREDDEESERTLVNPFSAEEHEEYLHYQVRDAQGDVLLRSHDASAEPFPAPLKRGYFDDGDRRYFTEVAPDRTILVQVAELPAERQEAISALGLGLTVPLLGLLPIAAFVVYWTVRRATHPITQVQQQIAKRSGENLEPIDPRGLPDELVPIIQDMNRLLERLKAALEAERAFAANSAHELRNPIAAARAQAELIAENLRGSPDHARAIQLVGVLGQLGKRIEKMLQLARAEAGLGLDRTETDILAVTQLVAADYARRPQLGERVVFDPGTAEPVIVAIDPDALGIALQNLMDNAFAHGRPGTPVSVAVGPGPRIHIVNEGPVVGSDELADLTERFTRAGATRAPGTGLGLSIVDQIMRQAGGRLDLASPAPGKKDGFAATLVFPAR</sequence>
<keyword evidence="16" id="KW-1185">Reference proteome</keyword>
<dbReference type="InterPro" id="IPR036890">
    <property type="entry name" value="HATPase_C_sf"/>
</dbReference>
<proteinExistence type="predicted"/>
<evidence type="ECO:0000313" key="15">
    <source>
        <dbReference type="EMBL" id="ODR98314.1"/>
    </source>
</evidence>
<keyword evidence="12" id="KW-0472">Membrane</keyword>
<dbReference type="InterPro" id="IPR050428">
    <property type="entry name" value="TCS_sensor_his_kinase"/>
</dbReference>
<evidence type="ECO:0000259" key="13">
    <source>
        <dbReference type="PROSITE" id="PS50109"/>
    </source>
</evidence>
<dbReference type="Pfam" id="PF00512">
    <property type="entry name" value="HisKA"/>
    <property type="match status" value="1"/>
</dbReference>
<protein>
    <recommendedName>
        <fullName evidence="3">histidine kinase</fullName>
        <ecNumber evidence="3">2.7.13.3</ecNumber>
    </recommendedName>
</protein>
<comment type="caution">
    <text evidence="15">The sequence shown here is derived from an EMBL/GenBank/DDBJ whole genome shotgun (WGS) entry which is preliminary data.</text>
</comment>
<dbReference type="EMBL" id="LPWF01000023">
    <property type="protein sequence ID" value="ODR98314.1"/>
    <property type="molecule type" value="Genomic_DNA"/>
</dbReference>
<evidence type="ECO:0000256" key="10">
    <source>
        <dbReference type="ARBA" id="ARBA00022989"/>
    </source>
</evidence>
<dbReference type="GO" id="GO:0005886">
    <property type="term" value="C:plasma membrane"/>
    <property type="evidence" value="ECO:0007669"/>
    <property type="project" value="TreeGrafter"/>
</dbReference>
<dbReference type="Pfam" id="PF02518">
    <property type="entry name" value="HATPase_c"/>
    <property type="match status" value="1"/>
</dbReference>
<evidence type="ECO:0000256" key="9">
    <source>
        <dbReference type="ARBA" id="ARBA00022840"/>
    </source>
</evidence>
<dbReference type="InterPro" id="IPR036097">
    <property type="entry name" value="HisK_dim/P_sf"/>
</dbReference>
<dbReference type="InterPro" id="IPR003661">
    <property type="entry name" value="HisK_dim/P_dom"/>
</dbReference>
<dbReference type="PANTHER" id="PTHR45436">
    <property type="entry name" value="SENSOR HISTIDINE KINASE YKOH"/>
    <property type="match status" value="1"/>
</dbReference>
<evidence type="ECO:0000256" key="4">
    <source>
        <dbReference type="ARBA" id="ARBA00022553"/>
    </source>
</evidence>
<accession>A0A1E3VXP4</accession>
<dbReference type="SMART" id="SM00304">
    <property type="entry name" value="HAMP"/>
    <property type="match status" value="2"/>
</dbReference>
<keyword evidence="9" id="KW-0067">ATP-binding</keyword>
<dbReference type="Proteomes" id="UP000094472">
    <property type="component" value="Unassembled WGS sequence"/>
</dbReference>
<comment type="subcellular location">
    <subcellularLocation>
        <location evidence="2">Membrane</location>
        <topology evidence="2">Multi-pass membrane protein</topology>
    </subcellularLocation>
</comment>
<evidence type="ECO:0000313" key="16">
    <source>
        <dbReference type="Proteomes" id="UP000094472"/>
    </source>
</evidence>
<keyword evidence="11" id="KW-0902">Two-component regulatory system</keyword>